<dbReference type="Gene3D" id="3.20.20.100">
    <property type="entry name" value="NADP-dependent oxidoreductase domain"/>
    <property type="match status" value="1"/>
</dbReference>
<sequence length="338" mass="37562">MLVQIAFAALVGVAHCRNKQHPILLRPEGIEQPLIGFGTWNLKESPENTTNAVAFAIEKGYKQIDCAAAYGNEEAVGKGIHKGLKKAGLKREEIWVTSKLWNDHHAPDRVEAGLDKTLKDLGLDYLDLYLMHWPVGKGLDDKMYHYDYVDTWKSMAELLKSGRVRRIGICNFSPAQLKELVKHSLKGDSPLPAVHQMELHPYLPQAKWIYAHKAHGIAVTAYSPLGNMNPTYGDRLRRSVTTQSKGPLLLENKVIKSIAKKRECTPAQVVLKWGVSRGTSVIPKSKHEKYIEENLGATGCGLGTDDLADIDELGEEPVRFNNPSDGWGVHLFDGLDDA</sequence>
<dbReference type="InterPro" id="IPR023210">
    <property type="entry name" value="NADP_OxRdtase_dom"/>
</dbReference>
<keyword evidence="5" id="KW-0732">Signal</keyword>
<organism evidence="7 8">
    <name type="scientific">Paraphaeosphaeria sporulosa</name>
    <dbReference type="NCBI Taxonomy" id="1460663"/>
    <lineage>
        <taxon>Eukaryota</taxon>
        <taxon>Fungi</taxon>
        <taxon>Dikarya</taxon>
        <taxon>Ascomycota</taxon>
        <taxon>Pezizomycotina</taxon>
        <taxon>Dothideomycetes</taxon>
        <taxon>Pleosporomycetidae</taxon>
        <taxon>Pleosporales</taxon>
        <taxon>Massarineae</taxon>
        <taxon>Didymosphaeriaceae</taxon>
        <taxon>Paraphaeosphaeria</taxon>
    </lineage>
</organism>
<dbReference type="SUPFAM" id="SSF51430">
    <property type="entry name" value="NAD(P)-linked oxidoreductase"/>
    <property type="match status" value="1"/>
</dbReference>
<dbReference type="STRING" id="1460663.A0A177CGN0"/>
<dbReference type="InterPro" id="IPR018170">
    <property type="entry name" value="Aldo/ket_reductase_CS"/>
</dbReference>
<evidence type="ECO:0000256" key="5">
    <source>
        <dbReference type="SAM" id="SignalP"/>
    </source>
</evidence>
<feature type="signal peptide" evidence="5">
    <location>
        <begin position="1"/>
        <end position="16"/>
    </location>
</feature>
<dbReference type="Pfam" id="PF00248">
    <property type="entry name" value="Aldo_ket_red"/>
    <property type="match status" value="1"/>
</dbReference>
<dbReference type="AlphaFoldDB" id="A0A177CGN0"/>
<dbReference type="PIRSF" id="PIRSF000097">
    <property type="entry name" value="AKR"/>
    <property type="match status" value="1"/>
</dbReference>
<evidence type="ECO:0000256" key="3">
    <source>
        <dbReference type="PIRSR" id="PIRSR000097-2"/>
    </source>
</evidence>
<dbReference type="GO" id="GO:0016491">
    <property type="term" value="F:oxidoreductase activity"/>
    <property type="evidence" value="ECO:0007669"/>
    <property type="project" value="UniProtKB-KW"/>
</dbReference>
<dbReference type="PANTHER" id="PTHR11732">
    <property type="entry name" value="ALDO/KETO REDUCTASE"/>
    <property type="match status" value="1"/>
</dbReference>
<evidence type="ECO:0000313" key="8">
    <source>
        <dbReference type="Proteomes" id="UP000077069"/>
    </source>
</evidence>
<evidence type="ECO:0000256" key="2">
    <source>
        <dbReference type="PIRSR" id="PIRSR000097-1"/>
    </source>
</evidence>
<gene>
    <name evidence="7" type="ORF">CC84DRAFT_1174664</name>
</gene>
<keyword evidence="8" id="KW-1185">Reference proteome</keyword>
<evidence type="ECO:0000256" key="1">
    <source>
        <dbReference type="ARBA" id="ARBA00023002"/>
    </source>
</evidence>
<dbReference type="OrthoDB" id="416253at2759"/>
<proteinExistence type="predicted"/>
<dbReference type="PRINTS" id="PR00069">
    <property type="entry name" value="ALDKETRDTASE"/>
</dbReference>
<name>A0A177CGN0_9PLEO</name>
<dbReference type="InterPro" id="IPR020471">
    <property type="entry name" value="AKR"/>
</dbReference>
<evidence type="ECO:0000313" key="7">
    <source>
        <dbReference type="EMBL" id="OAG06733.1"/>
    </source>
</evidence>
<feature type="site" description="Lowers pKa of active site Tyr" evidence="4">
    <location>
        <position position="99"/>
    </location>
</feature>
<dbReference type="InterPro" id="IPR036812">
    <property type="entry name" value="NAD(P)_OxRdtase_dom_sf"/>
</dbReference>
<dbReference type="CDD" id="cd19071">
    <property type="entry name" value="AKR_AKR1-5-like"/>
    <property type="match status" value="1"/>
</dbReference>
<evidence type="ECO:0000256" key="4">
    <source>
        <dbReference type="PIRSR" id="PIRSR000097-3"/>
    </source>
</evidence>
<dbReference type="Proteomes" id="UP000077069">
    <property type="component" value="Unassembled WGS sequence"/>
</dbReference>
<dbReference type="RefSeq" id="XP_018037098.1">
    <property type="nucleotide sequence ID" value="XM_018180107.1"/>
</dbReference>
<feature type="chain" id="PRO_5008058181" evidence="5">
    <location>
        <begin position="17"/>
        <end position="338"/>
    </location>
</feature>
<feature type="active site" description="Proton donor" evidence="2">
    <location>
        <position position="70"/>
    </location>
</feature>
<protein>
    <submittedName>
        <fullName evidence="7">Aldo/keto reductase</fullName>
    </submittedName>
</protein>
<dbReference type="EMBL" id="KV441551">
    <property type="protein sequence ID" value="OAG06733.1"/>
    <property type="molecule type" value="Genomic_DNA"/>
</dbReference>
<dbReference type="PROSITE" id="PS00062">
    <property type="entry name" value="ALDOKETO_REDUCTASE_2"/>
    <property type="match status" value="1"/>
</dbReference>
<reference evidence="7 8" key="1">
    <citation type="submission" date="2016-05" db="EMBL/GenBank/DDBJ databases">
        <title>Comparative analysis of secretome profiles of manganese(II)-oxidizing ascomycete fungi.</title>
        <authorList>
            <consortium name="DOE Joint Genome Institute"/>
            <person name="Zeiner C.A."/>
            <person name="Purvine S.O."/>
            <person name="Zink E.M."/>
            <person name="Wu S."/>
            <person name="Pasa-Tolic L."/>
            <person name="Chaput D.L."/>
            <person name="Haridas S."/>
            <person name="Grigoriev I.V."/>
            <person name="Santelli C.M."/>
            <person name="Hansel C.M."/>
        </authorList>
    </citation>
    <scope>NUCLEOTIDE SEQUENCE [LARGE SCALE GENOMIC DNA]</scope>
    <source>
        <strain evidence="7 8">AP3s5-JAC2a</strain>
    </source>
</reference>
<dbReference type="GeneID" id="28763593"/>
<feature type="domain" description="NADP-dependent oxidoreductase" evidence="6">
    <location>
        <begin position="35"/>
        <end position="314"/>
    </location>
</feature>
<accession>A0A177CGN0</accession>
<feature type="binding site" evidence="3">
    <location>
        <position position="132"/>
    </location>
    <ligand>
        <name>substrate</name>
    </ligand>
</feature>
<dbReference type="InParanoid" id="A0A177CGN0"/>
<keyword evidence="1" id="KW-0560">Oxidoreductase</keyword>
<evidence type="ECO:0000259" key="6">
    <source>
        <dbReference type="Pfam" id="PF00248"/>
    </source>
</evidence>